<dbReference type="Proteomes" id="UP001183414">
    <property type="component" value="Unassembled WGS sequence"/>
</dbReference>
<comment type="subcellular location">
    <subcellularLocation>
        <location evidence="1">Membrane</location>
        <topology evidence="1">Single-pass membrane protein</topology>
    </subcellularLocation>
</comment>
<dbReference type="RefSeq" id="WP_311672974.1">
    <property type="nucleotide sequence ID" value="NZ_JAVREQ010000007.1"/>
</dbReference>
<dbReference type="InterPro" id="IPR050739">
    <property type="entry name" value="MFP"/>
</dbReference>
<evidence type="ECO:0000256" key="7">
    <source>
        <dbReference type="SAM" id="Phobius"/>
    </source>
</evidence>
<name>A0ABU2NQB6_9ACTN</name>
<evidence type="ECO:0000313" key="8">
    <source>
        <dbReference type="EMBL" id="MDT0379171.1"/>
    </source>
</evidence>
<dbReference type="EMBL" id="JAVREQ010000007">
    <property type="protein sequence ID" value="MDT0379171.1"/>
    <property type="molecule type" value="Genomic_DNA"/>
</dbReference>
<sequence>MQFRQKALSKLQSPEELDVPVRFARPQGRIVLLVTVVVMVAAAVWSVTGTVSSKLDAPGVLTHGQGTYLLQSPVAGQVTEVLAKEGELLGADEPLVRVRTEAGVTAIRTVAPGRVTTVAAGIGSVVTAGADVALLERVRGPDDPLVATLYVPGAESEGVSEGDPVDLTVQSVSTQQYGVLRGTVESVGRSPRGAEQIASFVGDARLAEQFTRDGPPVAVRVRLEKSPGTESGLRWSVDGGPPFGLESSTTVSGAVRLDSQHPAEWLLP</sequence>
<evidence type="ECO:0000313" key="9">
    <source>
        <dbReference type="Proteomes" id="UP001183414"/>
    </source>
</evidence>
<evidence type="ECO:0000256" key="5">
    <source>
        <dbReference type="ARBA" id="ARBA00023136"/>
    </source>
</evidence>
<evidence type="ECO:0000256" key="2">
    <source>
        <dbReference type="ARBA" id="ARBA00009477"/>
    </source>
</evidence>
<feature type="region of interest" description="Disordered" evidence="6">
    <location>
        <begin position="229"/>
        <end position="249"/>
    </location>
</feature>
<organism evidence="8 9">
    <name type="scientific">Streptomyces hazeniae</name>
    <dbReference type="NCBI Taxonomy" id="3075538"/>
    <lineage>
        <taxon>Bacteria</taxon>
        <taxon>Bacillati</taxon>
        <taxon>Actinomycetota</taxon>
        <taxon>Actinomycetes</taxon>
        <taxon>Kitasatosporales</taxon>
        <taxon>Streptomycetaceae</taxon>
        <taxon>Streptomyces</taxon>
    </lineage>
</organism>
<protein>
    <submittedName>
        <fullName evidence="8">HlyD family efflux transporter periplasmic adaptor subunit</fullName>
    </submittedName>
</protein>
<evidence type="ECO:0000256" key="3">
    <source>
        <dbReference type="ARBA" id="ARBA00022692"/>
    </source>
</evidence>
<keyword evidence="3 7" id="KW-0812">Transmembrane</keyword>
<evidence type="ECO:0000256" key="1">
    <source>
        <dbReference type="ARBA" id="ARBA00004167"/>
    </source>
</evidence>
<gene>
    <name evidence="8" type="ORF">RM572_10380</name>
</gene>
<dbReference type="PANTHER" id="PTHR30386">
    <property type="entry name" value="MEMBRANE FUSION SUBUNIT OF EMRAB-TOLC MULTIDRUG EFFLUX PUMP"/>
    <property type="match status" value="1"/>
</dbReference>
<dbReference type="Gene3D" id="2.40.50.100">
    <property type="match status" value="1"/>
</dbReference>
<reference evidence="9" key="1">
    <citation type="submission" date="2023-07" db="EMBL/GenBank/DDBJ databases">
        <title>30 novel species of actinomycetes from the DSMZ collection.</title>
        <authorList>
            <person name="Nouioui I."/>
        </authorList>
    </citation>
    <scope>NUCLEOTIDE SEQUENCE [LARGE SCALE GENOMIC DNA]</scope>
    <source>
        <strain evidence="9">DSM 42041</strain>
    </source>
</reference>
<dbReference type="SUPFAM" id="SSF51230">
    <property type="entry name" value="Single hybrid motif"/>
    <property type="match status" value="1"/>
</dbReference>
<keyword evidence="5 7" id="KW-0472">Membrane</keyword>
<keyword evidence="4 7" id="KW-1133">Transmembrane helix</keyword>
<accession>A0ABU2NQB6</accession>
<keyword evidence="9" id="KW-1185">Reference proteome</keyword>
<evidence type="ECO:0000256" key="6">
    <source>
        <dbReference type="SAM" id="MobiDB-lite"/>
    </source>
</evidence>
<comment type="similarity">
    <text evidence="2">Belongs to the membrane fusion protein (MFP) (TC 8.A.1) family.</text>
</comment>
<comment type="caution">
    <text evidence="8">The sequence shown here is derived from an EMBL/GenBank/DDBJ whole genome shotgun (WGS) entry which is preliminary data.</text>
</comment>
<proteinExistence type="inferred from homology"/>
<dbReference type="PANTHER" id="PTHR30386:SF26">
    <property type="entry name" value="TRANSPORT PROTEIN COMB"/>
    <property type="match status" value="1"/>
</dbReference>
<feature type="transmembrane region" description="Helical" evidence="7">
    <location>
        <begin position="30"/>
        <end position="48"/>
    </location>
</feature>
<dbReference type="InterPro" id="IPR011053">
    <property type="entry name" value="Single_hybrid_motif"/>
</dbReference>
<evidence type="ECO:0000256" key="4">
    <source>
        <dbReference type="ARBA" id="ARBA00022989"/>
    </source>
</evidence>